<name>B8AH85_ORYSI</name>
<evidence type="ECO:0000313" key="1">
    <source>
        <dbReference type="EMBL" id="EEC73845.1"/>
    </source>
</evidence>
<accession>B8AH85</accession>
<dbReference type="Proteomes" id="UP000007015">
    <property type="component" value="Chromosome 2"/>
</dbReference>
<protein>
    <submittedName>
        <fullName evidence="1">Uncharacterized protein</fullName>
    </submittedName>
</protein>
<gene>
    <name evidence="1" type="ORF">OsI_08600</name>
</gene>
<dbReference type="Gramene" id="BGIOSGA008880-TA">
    <property type="protein sequence ID" value="BGIOSGA008880-PA"/>
    <property type="gene ID" value="BGIOSGA008880"/>
</dbReference>
<dbReference type="HOGENOM" id="CLU_2282106_0_0_1"/>
<proteinExistence type="predicted"/>
<keyword evidence="2" id="KW-1185">Reference proteome</keyword>
<dbReference type="EMBL" id="CM000127">
    <property type="protein sequence ID" value="EEC73845.1"/>
    <property type="molecule type" value="Genomic_DNA"/>
</dbReference>
<dbReference type="AlphaFoldDB" id="B8AH85"/>
<reference evidence="1 2" key="1">
    <citation type="journal article" date="2005" name="PLoS Biol.">
        <title>The genomes of Oryza sativa: a history of duplications.</title>
        <authorList>
            <person name="Yu J."/>
            <person name="Wang J."/>
            <person name="Lin W."/>
            <person name="Li S."/>
            <person name="Li H."/>
            <person name="Zhou J."/>
            <person name="Ni P."/>
            <person name="Dong W."/>
            <person name="Hu S."/>
            <person name="Zeng C."/>
            <person name="Zhang J."/>
            <person name="Zhang Y."/>
            <person name="Li R."/>
            <person name="Xu Z."/>
            <person name="Li S."/>
            <person name="Li X."/>
            <person name="Zheng H."/>
            <person name="Cong L."/>
            <person name="Lin L."/>
            <person name="Yin J."/>
            <person name="Geng J."/>
            <person name="Li G."/>
            <person name="Shi J."/>
            <person name="Liu J."/>
            <person name="Lv H."/>
            <person name="Li J."/>
            <person name="Wang J."/>
            <person name="Deng Y."/>
            <person name="Ran L."/>
            <person name="Shi X."/>
            <person name="Wang X."/>
            <person name="Wu Q."/>
            <person name="Li C."/>
            <person name="Ren X."/>
            <person name="Wang J."/>
            <person name="Wang X."/>
            <person name="Li D."/>
            <person name="Liu D."/>
            <person name="Zhang X."/>
            <person name="Ji Z."/>
            <person name="Zhao W."/>
            <person name="Sun Y."/>
            <person name="Zhang Z."/>
            <person name="Bao J."/>
            <person name="Han Y."/>
            <person name="Dong L."/>
            <person name="Ji J."/>
            <person name="Chen P."/>
            <person name="Wu S."/>
            <person name="Liu J."/>
            <person name="Xiao Y."/>
            <person name="Bu D."/>
            <person name="Tan J."/>
            <person name="Yang L."/>
            <person name="Ye C."/>
            <person name="Zhang J."/>
            <person name="Xu J."/>
            <person name="Zhou Y."/>
            <person name="Yu Y."/>
            <person name="Zhang B."/>
            <person name="Zhuang S."/>
            <person name="Wei H."/>
            <person name="Liu B."/>
            <person name="Lei M."/>
            <person name="Yu H."/>
            <person name="Li Y."/>
            <person name="Xu H."/>
            <person name="Wei S."/>
            <person name="He X."/>
            <person name="Fang L."/>
            <person name="Zhang Z."/>
            <person name="Zhang Y."/>
            <person name="Huang X."/>
            <person name="Su Z."/>
            <person name="Tong W."/>
            <person name="Li J."/>
            <person name="Tong Z."/>
            <person name="Li S."/>
            <person name="Ye J."/>
            <person name="Wang L."/>
            <person name="Fang L."/>
            <person name="Lei T."/>
            <person name="Chen C."/>
            <person name="Chen H."/>
            <person name="Xu Z."/>
            <person name="Li H."/>
            <person name="Huang H."/>
            <person name="Zhang F."/>
            <person name="Xu H."/>
            <person name="Li N."/>
            <person name="Zhao C."/>
            <person name="Li S."/>
            <person name="Dong L."/>
            <person name="Huang Y."/>
            <person name="Li L."/>
            <person name="Xi Y."/>
            <person name="Qi Q."/>
            <person name="Li W."/>
            <person name="Zhang B."/>
            <person name="Hu W."/>
            <person name="Zhang Y."/>
            <person name="Tian X."/>
            <person name="Jiao Y."/>
            <person name="Liang X."/>
            <person name="Jin J."/>
            <person name="Gao L."/>
            <person name="Zheng W."/>
            <person name="Hao B."/>
            <person name="Liu S."/>
            <person name="Wang W."/>
            <person name="Yuan L."/>
            <person name="Cao M."/>
            <person name="McDermott J."/>
            <person name="Samudrala R."/>
            <person name="Wang J."/>
            <person name="Wong G.K."/>
            <person name="Yang H."/>
        </authorList>
    </citation>
    <scope>NUCLEOTIDE SEQUENCE [LARGE SCALE GENOMIC DNA]</scope>
    <source>
        <strain evidence="2">cv. 93-11</strain>
    </source>
</reference>
<organism evidence="1 2">
    <name type="scientific">Oryza sativa subsp. indica</name>
    <name type="common">Rice</name>
    <dbReference type="NCBI Taxonomy" id="39946"/>
    <lineage>
        <taxon>Eukaryota</taxon>
        <taxon>Viridiplantae</taxon>
        <taxon>Streptophyta</taxon>
        <taxon>Embryophyta</taxon>
        <taxon>Tracheophyta</taxon>
        <taxon>Spermatophyta</taxon>
        <taxon>Magnoliopsida</taxon>
        <taxon>Liliopsida</taxon>
        <taxon>Poales</taxon>
        <taxon>Poaceae</taxon>
        <taxon>BOP clade</taxon>
        <taxon>Oryzoideae</taxon>
        <taxon>Oryzeae</taxon>
        <taxon>Oryzinae</taxon>
        <taxon>Oryza</taxon>
        <taxon>Oryza sativa</taxon>
    </lineage>
</organism>
<sequence>MSSHSRDHNGDILRAWRRCDGAGTTATFDGVALGGQCHQQLDGDGERLGVADKVDEMASRLTMGLLHQDGVGGYRCDEDMLFTDAGSSAASVSFSTRTSGST</sequence>
<evidence type="ECO:0000313" key="2">
    <source>
        <dbReference type="Proteomes" id="UP000007015"/>
    </source>
</evidence>